<protein>
    <recommendedName>
        <fullName evidence="3">histidine kinase</fullName>
        <ecNumber evidence="3">2.7.13.3</ecNumber>
    </recommendedName>
</protein>
<reference evidence="18 19" key="2">
    <citation type="journal article" date="2016" name="Genome Announc.">
        <title>Genome Sequence of a Gram-Positive Diazotroph, Paenibacillus durus Type Strain ATCC 35681.</title>
        <authorList>
            <person name="Halim M.A."/>
            <person name="Rahman A.Y."/>
            <person name="Sim K.S."/>
            <person name="Yam H.C."/>
            <person name="Rahim A.A."/>
            <person name="Ghazali A.H."/>
            <person name="Najimudin N."/>
        </authorList>
    </citation>
    <scope>NUCLEOTIDE SEQUENCE [LARGE SCALE GENOMIC DNA]</scope>
    <source>
        <strain evidence="18 19">ATCC 35681</strain>
    </source>
</reference>
<dbReference type="InterPro" id="IPR036890">
    <property type="entry name" value="HATPase_C_sf"/>
</dbReference>
<evidence type="ECO:0000256" key="6">
    <source>
        <dbReference type="ARBA" id="ARBA00022679"/>
    </source>
</evidence>
<dbReference type="PANTHER" id="PTHR45453">
    <property type="entry name" value="PHOSPHATE REGULON SENSOR PROTEIN PHOR"/>
    <property type="match status" value="1"/>
</dbReference>
<dbReference type="RefSeq" id="WP_046723894.1">
    <property type="nucleotide sequence ID" value="NZ_ASQQ01000007.1"/>
</dbReference>
<feature type="domain" description="T-SNARE coiled-coil homology" evidence="16">
    <location>
        <begin position="418"/>
        <end position="474"/>
    </location>
</feature>
<dbReference type="InterPro" id="IPR036097">
    <property type="entry name" value="HisK_dim/P_sf"/>
</dbReference>
<dbReference type="SUPFAM" id="SSF47384">
    <property type="entry name" value="Homodimeric domain of signal transducing histidine kinase"/>
    <property type="match status" value="1"/>
</dbReference>
<gene>
    <name evidence="18" type="ORF">VK70_24640</name>
</gene>
<evidence type="ECO:0000256" key="11">
    <source>
        <dbReference type="ARBA" id="ARBA00022989"/>
    </source>
</evidence>
<dbReference type="CDD" id="cd06225">
    <property type="entry name" value="HAMP"/>
    <property type="match status" value="1"/>
</dbReference>
<evidence type="ECO:0000259" key="15">
    <source>
        <dbReference type="PROSITE" id="PS50109"/>
    </source>
</evidence>
<dbReference type="PROSITE" id="PS50109">
    <property type="entry name" value="HIS_KIN"/>
    <property type="match status" value="1"/>
</dbReference>
<name>A0A0F7FED2_PAEDU</name>
<dbReference type="InterPro" id="IPR003594">
    <property type="entry name" value="HATPase_dom"/>
</dbReference>
<dbReference type="GO" id="GO:0004721">
    <property type="term" value="F:phosphoprotein phosphatase activity"/>
    <property type="evidence" value="ECO:0007669"/>
    <property type="project" value="TreeGrafter"/>
</dbReference>
<evidence type="ECO:0000256" key="12">
    <source>
        <dbReference type="ARBA" id="ARBA00023012"/>
    </source>
</evidence>
<proteinExistence type="predicted"/>
<dbReference type="Pfam" id="PF02518">
    <property type="entry name" value="HATPase_c"/>
    <property type="match status" value="1"/>
</dbReference>
<dbReference type="PROSITE" id="PS50192">
    <property type="entry name" value="T_SNARE"/>
    <property type="match status" value="1"/>
</dbReference>
<evidence type="ECO:0000256" key="4">
    <source>
        <dbReference type="ARBA" id="ARBA00022475"/>
    </source>
</evidence>
<dbReference type="Gene3D" id="3.30.565.10">
    <property type="entry name" value="Histidine kinase-like ATPase, C-terminal domain"/>
    <property type="match status" value="1"/>
</dbReference>
<dbReference type="CDD" id="cd18773">
    <property type="entry name" value="PDC1_HK_sensor"/>
    <property type="match status" value="1"/>
</dbReference>
<keyword evidence="11 14" id="KW-1133">Transmembrane helix</keyword>
<keyword evidence="12" id="KW-0902">Two-component regulatory system</keyword>
<accession>A0A0F7FED2</accession>
<evidence type="ECO:0000256" key="14">
    <source>
        <dbReference type="SAM" id="Phobius"/>
    </source>
</evidence>
<dbReference type="PRINTS" id="PR00344">
    <property type="entry name" value="BCTRLSENSOR"/>
</dbReference>
<feature type="domain" description="Histidine kinase" evidence="15">
    <location>
        <begin position="491"/>
        <end position="709"/>
    </location>
</feature>
<evidence type="ECO:0000256" key="3">
    <source>
        <dbReference type="ARBA" id="ARBA00012438"/>
    </source>
</evidence>
<dbReference type="PANTHER" id="PTHR45453:SF1">
    <property type="entry name" value="PHOSPHATE REGULON SENSOR PROTEIN PHOR"/>
    <property type="match status" value="1"/>
</dbReference>
<feature type="transmembrane region" description="Helical" evidence="14">
    <location>
        <begin position="368"/>
        <end position="392"/>
    </location>
</feature>
<keyword evidence="13 14" id="KW-0472">Membrane</keyword>
<keyword evidence="8" id="KW-0547">Nucleotide-binding</keyword>
<dbReference type="SUPFAM" id="SSF55874">
    <property type="entry name" value="ATPase domain of HSP90 chaperone/DNA topoisomerase II/histidine kinase"/>
    <property type="match status" value="1"/>
</dbReference>
<dbReference type="Gene3D" id="1.10.287.130">
    <property type="match status" value="1"/>
</dbReference>
<keyword evidence="4" id="KW-1003">Cell membrane</keyword>
<dbReference type="HOGENOM" id="CLU_023032_0_0_9"/>
<evidence type="ECO:0000256" key="2">
    <source>
        <dbReference type="ARBA" id="ARBA00004651"/>
    </source>
</evidence>
<dbReference type="Pfam" id="PF00672">
    <property type="entry name" value="HAMP"/>
    <property type="match status" value="1"/>
</dbReference>
<dbReference type="SMART" id="SM00304">
    <property type="entry name" value="HAMP"/>
    <property type="match status" value="1"/>
</dbReference>
<dbReference type="PATRIC" id="fig|1333534.5.peg.5390"/>
<keyword evidence="7 14" id="KW-0812">Transmembrane</keyword>
<dbReference type="InterPro" id="IPR003661">
    <property type="entry name" value="HisK_dim/P_dom"/>
</dbReference>
<dbReference type="InterPro" id="IPR005467">
    <property type="entry name" value="His_kinase_dom"/>
</dbReference>
<evidence type="ECO:0000259" key="17">
    <source>
        <dbReference type="PROSITE" id="PS50885"/>
    </source>
</evidence>
<organism evidence="18 19">
    <name type="scientific">Paenibacillus durus ATCC 35681</name>
    <dbReference type="NCBI Taxonomy" id="1333534"/>
    <lineage>
        <taxon>Bacteria</taxon>
        <taxon>Bacillati</taxon>
        <taxon>Bacillota</taxon>
        <taxon>Bacilli</taxon>
        <taxon>Bacillales</taxon>
        <taxon>Paenibacillaceae</taxon>
        <taxon>Paenibacillus</taxon>
    </lineage>
</organism>
<dbReference type="Gene3D" id="6.10.340.10">
    <property type="match status" value="1"/>
</dbReference>
<dbReference type="FunFam" id="3.30.565.10:FF:000006">
    <property type="entry name" value="Sensor histidine kinase WalK"/>
    <property type="match status" value="1"/>
</dbReference>
<dbReference type="EC" id="2.7.13.3" evidence="3"/>
<dbReference type="InterPro" id="IPR029151">
    <property type="entry name" value="Sensor-like_sf"/>
</dbReference>
<dbReference type="InterPro" id="IPR003660">
    <property type="entry name" value="HAMP_dom"/>
</dbReference>
<dbReference type="InterPro" id="IPR000727">
    <property type="entry name" value="T_SNARE_dom"/>
</dbReference>
<evidence type="ECO:0000256" key="8">
    <source>
        <dbReference type="ARBA" id="ARBA00022741"/>
    </source>
</evidence>
<comment type="catalytic activity">
    <reaction evidence="1">
        <text>ATP + protein L-histidine = ADP + protein N-phospho-L-histidine.</text>
        <dbReference type="EC" id="2.7.13.3"/>
    </reaction>
</comment>
<keyword evidence="10" id="KW-0067">ATP-binding</keyword>
<evidence type="ECO:0000256" key="13">
    <source>
        <dbReference type="ARBA" id="ARBA00023136"/>
    </source>
</evidence>
<dbReference type="Pfam" id="PF22673">
    <property type="entry name" value="MCP-like_PDC_1"/>
    <property type="match status" value="1"/>
</dbReference>
<evidence type="ECO:0000256" key="10">
    <source>
        <dbReference type="ARBA" id="ARBA00022840"/>
    </source>
</evidence>
<dbReference type="AlphaFoldDB" id="A0A0F7FED2"/>
<dbReference type="SMART" id="SM00388">
    <property type="entry name" value="HisKA"/>
    <property type="match status" value="1"/>
</dbReference>
<dbReference type="InterPro" id="IPR004358">
    <property type="entry name" value="Sig_transdc_His_kin-like_C"/>
</dbReference>
<dbReference type="CDD" id="cd00082">
    <property type="entry name" value="HisKA"/>
    <property type="match status" value="1"/>
</dbReference>
<dbReference type="SMART" id="SM00387">
    <property type="entry name" value="HATPase_c"/>
    <property type="match status" value="1"/>
</dbReference>
<evidence type="ECO:0000256" key="9">
    <source>
        <dbReference type="ARBA" id="ARBA00022777"/>
    </source>
</evidence>
<dbReference type="Gene3D" id="3.30.450.20">
    <property type="entry name" value="PAS domain"/>
    <property type="match status" value="2"/>
</dbReference>
<evidence type="ECO:0000256" key="5">
    <source>
        <dbReference type="ARBA" id="ARBA00022553"/>
    </source>
</evidence>
<dbReference type="CDD" id="cd00075">
    <property type="entry name" value="HATPase"/>
    <property type="match status" value="1"/>
</dbReference>
<dbReference type="GO" id="GO:0005524">
    <property type="term" value="F:ATP binding"/>
    <property type="evidence" value="ECO:0007669"/>
    <property type="project" value="UniProtKB-KW"/>
</dbReference>
<evidence type="ECO:0000313" key="18">
    <source>
        <dbReference type="EMBL" id="AKG37283.1"/>
    </source>
</evidence>
<dbReference type="EMBL" id="CP011114">
    <property type="protein sequence ID" value="AKG37283.1"/>
    <property type="molecule type" value="Genomic_DNA"/>
</dbReference>
<dbReference type="GO" id="GO:0016036">
    <property type="term" value="P:cellular response to phosphate starvation"/>
    <property type="evidence" value="ECO:0007669"/>
    <property type="project" value="TreeGrafter"/>
</dbReference>
<evidence type="ECO:0000313" key="19">
    <source>
        <dbReference type="Proteomes" id="UP000034189"/>
    </source>
</evidence>
<keyword evidence="9" id="KW-0418">Kinase</keyword>
<dbReference type="GO" id="GO:0005886">
    <property type="term" value="C:plasma membrane"/>
    <property type="evidence" value="ECO:0007669"/>
    <property type="project" value="UniProtKB-SubCell"/>
</dbReference>
<reference evidence="18 19" key="1">
    <citation type="submission" date="2015-03" db="EMBL/GenBank/DDBJ databases">
        <authorList>
            <person name="Abdul Halim M."/>
        </authorList>
    </citation>
    <scope>NUCLEOTIDE SEQUENCE [LARGE SCALE GENOMIC DNA]</scope>
    <source>
        <strain evidence="18 19">ATCC 35681</strain>
    </source>
</reference>
<dbReference type="OrthoDB" id="2485714at2"/>
<dbReference type="SUPFAM" id="SSF158472">
    <property type="entry name" value="HAMP domain-like"/>
    <property type="match status" value="1"/>
</dbReference>
<feature type="transmembrane region" description="Helical" evidence="14">
    <location>
        <begin position="20"/>
        <end position="42"/>
    </location>
</feature>
<sequence>MRRLFDFCRHLQDRFAPKSLAAQLLCVMLLSAVVPLLLIGWLTNESTRSHFDTYAKMQTGLVERDYVTIYQSYLQEQIYAIDAEMRKVEHAVTTARSQAEAILNGGALYPGRPLALTSLGNGAYVEDHGRWAIKLTKEPSSAFPRSMLRDLALSTYLNPFFAGELDRNPNIIAMYYMHPLGGTLSYGSQSGYGRLFNGEGPITSYAFYRDALQISSSEDRVVWTKPYWDITPNGRVFTATAPIYDSSGTLRGVVAADVTVDDFVAHVLGAHFKSSDAFAFLLGADHQMMAVQRQGAAVIGQLDPEEFIALAEGNGYGQAVLDGQTKMLFAKKVPATGWYLGYVLPKERLLAGVTRSSSELTASTSKHLFHQLTLISIISFLLCTALAVLLWLRISRPLKRLDGAFHDMGNGQFRFTLKDTRIREVHRLLQSFNLMSARIGELMEQQTKLQEELEHKVEERTFALKQANHELRQRIDELTRLGNWRKKWFSHISHDLKTPATIAGGFIEAIIDGKVQPAHIPRYLGKISDRLWTINQLVQNLHDLSLLETRQTRLKPETMPVYALLERLLTKWNDPLVLNGRTLNCELPMIMDTPVNADVHYLGRAVDNVLDNAVKYSHPGSAITIQARMTASSLLLHVSDFGIGIPSESLKHVFDSFYRVDPARNSGVPGSGLGLAIAREVLHMHGGEIHASLNENPGCTFTIEIPLEEVEQEVSRISKDPVRRNA</sequence>
<evidence type="ECO:0000256" key="1">
    <source>
        <dbReference type="ARBA" id="ARBA00000085"/>
    </source>
</evidence>
<dbReference type="Pfam" id="PF00512">
    <property type="entry name" value="HisKA"/>
    <property type="match status" value="1"/>
</dbReference>
<keyword evidence="6" id="KW-0808">Transferase</keyword>
<dbReference type="GO" id="GO:0000155">
    <property type="term" value="F:phosphorelay sensor kinase activity"/>
    <property type="evidence" value="ECO:0007669"/>
    <property type="project" value="InterPro"/>
</dbReference>
<dbReference type="InterPro" id="IPR050351">
    <property type="entry name" value="BphY/WalK/GraS-like"/>
</dbReference>
<feature type="domain" description="HAMP" evidence="17">
    <location>
        <begin position="392"/>
        <end position="444"/>
    </location>
</feature>
<evidence type="ECO:0000259" key="16">
    <source>
        <dbReference type="PROSITE" id="PS50192"/>
    </source>
</evidence>
<keyword evidence="5" id="KW-0597">Phosphoprotein</keyword>
<comment type="subcellular location">
    <subcellularLocation>
        <location evidence="2">Cell membrane</location>
        <topology evidence="2">Multi-pass membrane protein</topology>
    </subcellularLocation>
</comment>
<evidence type="ECO:0000256" key="7">
    <source>
        <dbReference type="ARBA" id="ARBA00022692"/>
    </source>
</evidence>
<dbReference type="SUPFAM" id="SSF103190">
    <property type="entry name" value="Sensory domain-like"/>
    <property type="match status" value="1"/>
</dbReference>
<dbReference type="Proteomes" id="UP000034189">
    <property type="component" value="Chromosome"/>
</dbReference>
<dbReference type="PROSITE" id="PS50885">
    <property type="entry name" value="HAMP"/>
    <property type="match status" value="1"/>
</dbReference>